<keyword evidence="4" id="KW-0472">Membrane</keyword>
<dbReference type="EMBL" id="CAJJDM010000014">
    <property type="protein sequence ID" value="CAD8051937.1"/>
    <property type="molecule type" value="Genomic_DNA"/>
</dbReference>
<feature type="domain" description="EGF-like" evidence="6">
    <location>
        <begin position="148"/>
        <end position="185"/>
    </location>
</feature>
<feature type="signal peptide" evidence="5">
    <location>
        <begin position="1"/>
        <end position="17"/>
    </location>
</feature>
<feature type="domain" description="EGF-like" evidence="6">
    <location>
        <begin position="866"/>
        <end position="895"/>
    </location>
</feature>
<dbReference type="InterPro" id="IPR006212">
    <property type="entry name" value="Furin_repeat"/>
</dbReference>
<dbReference type="OMA" id="ADCDVWN"/>
<dbReference type="Pfam" id="PF13948">
    <property type="entry name" value="DUF4215"/>
    <property type="match status" value="2"/>
</dbReference>
<organism evidence="7 8">
    <name type="scientific">Paramecium primaurelia</name>
    <dbReference type="NCBI Taxonomy" id="5886"/>
    <lineage>
        <taxon>Eukaryota</taxon>
        <taxon>Sar</taxon>
        <taxon>Alveolata</taxon>
        <taxon>Ciliophora</taxon>
        <taxon>Intramacronucleata</taxon>
        <taxon>Oligohymenophorea</taxon>
        <taxon>Peniculida</taxon>
        <taxon>Parameciidae</taxon>
        <taxon>Paramecium</taxon>
    </lineage>
</organism>
<feature type="transmembrane region" description="Helical" evidence="4">
    <location>
        <begin position="1759"/>
        <end position="1786"/>
    </location>
</feature>
<evidence type="ECO:0000256" key="3">
    <source>
        <dbReference type="ARBA" id="ARBA00023157"/>
    </source>
</evidence>
<feature type="domain" description="EGF-like" evidence="6">
    <location>
        <begin position="639"/>
        <end position="679"/>
    </location>
</feature>
<dbReference type="InterPro" id="IPR000742">
    <property type="entry name" value="EGF"/>
</dbReference>
<keyword evidence="1 5" id="KW-0732">Signal</keyword>
<feature type="domain" description="EGF-like" evidence="6">
    <location>
        <begin position="598"/>
        <end position="637"/>
    </location>
</feature>
<feature type="domain" description="EGF-like" evidence="6">
    <location>
        <begin position="324"/>
        <end position="353"/>
    </location>
</feature>
<reference evidence="7" key="1">
    <citation type="submission" date="2021-01" db="EMBL/GenBank/DDBJ databases">
        <authorList>
            <consortium name="Genoscope - CEA"/>
            <person name="William W."/>
        </authorList>
    </citation>
    <scope>NUCLEOTIDE SEQUENCE</scope>
</reference>
<protein>
    <recommendedName>
        <fullName evidence="6">EGF-like domain-containing protein</fullName>
    </recommendedName>
</protein>
<feature type="domain" description="EGF-like" evidence="6">
    <location>
        <begin position="280"/>
        <end position="323"/>
    </location>
</feature>
<feature type="transmembrane region" description="Helical" evidence="4">
    <location>
        <begin position="1725"/>
        <end position="1744"/>
    </location>
</feature>
<feature type="domain" description="EGF-like" evidence="6">
    <location>
        <begin position="995"/>
        <end position="1032"/>
    </location>
</feature>
<dbReference type="Proteomes" id="UP000688137">
    <property type="component" value="Unassembled WGS sequence"/>
</dbReference>
<keyword evidence="4" id="KW-0812">Transmembrane</keyword>
<keyword evidence="8" id="KW-1185">Reference proteome</keyword>
<dbReference type="PANTHER" id="PTHR15332:SF175">
    <property type="entry name" value="PROPROTEIN CONVERTASE SUBTILISIN_KEXIN TYPE 5-LIKE"/>
    <property type="match status" value="1"/>
</dbReference>
<evidence type="ECO:0000256" key="5">
    <source>
        <dbReference type="SAM" id="SignalP"/>
    </source>
</evidence>
<gene>
    <name evidence="7" type="ORF">PPRIM_AZ9-3.1.T0180408</name>
</gene>
<proteinExistence type="predicted"/>
<evidence type="ECO:0000313" key="8">
    <source>
        <dbReference type="Proteomes" id="UP000688137"/>
    </source>
</evidence>
<keyword evidence="2" id="KW-0677">Repeat</keyword>
<feature type="domain" description="EGF-like" evidence="6">
    <location>
        <begin position="65"/>
        <end position="110"/>
    </location>
</feature>
<comment type="caution">
    <text evidence="7">The sequence shown here is derived from an EMBL/GenBank/DDBJ whole genome shotgun (WGS) entry which is preliminary data.</text>
</comment>
<evidence type="ECO:0000259" key="6">
    <source>
        <dbReference type="SMART" id="SM00181"/>
    </source>
</evidence>
<feature type="domain" description="EGF-like" evidence="6">
    <location>
        <begin position="684"/>
        <end position="727"/>
    </location>
</feature>
<feature type="domain" description="EGF-like" evidence="6">
    <location>
        <begin position="1142"/>
        <end position="1176"/>
    </location>
</feature>
<feature type="domain" description="EGF-like" evidence="6">
    <location>
        <begin position="354"/>
        <end position="400"/>
    </location>
</feature>
<evidence type="ECO:0000256" key="4">
    <source>
        <dbReference type="SAM" id="Phobius"/>
    </source>
</evidence>
<keyword evidence="4" id="KW-1133">Transmembrane helix</keyword>
<evidence type="ECO:0000313" key="7">
    <source>
        <dbReference type="EMBL" id="CAD8051937.1"/>
    </source>
</evidence>
<feature type="domain" description="EGF-like" evidence="6">
    <location>
        <begin position="943"/>
        <end position="987"/>
    </location>
</feature>
<accession>A0A8S1KBI6</accession>
<feature type="transmembrane region" description="Helical" evidence="4">
    <location>
        <begin position="1669"/>
        <end position="1687"/>
    </location>
</feature>
<feature type="transmembrane region" description="Helical" evidence="4">
    <location>
        <begin position="1615"/>
        <end position="1634"/>
    </location>
</feature>
<feature type="transmembrane region" description="Helical" evidence="4">
    <location>
        <begin position="1693"/>
        <end position="1713"/>
    </location>
</feature>
<dbReference type="SMART" id="SM00181">
    <property type="entry name" value="EGF"/>
    <property type="match status" value="21"/>
</dbReference>
<dbReference type="PANTHER" id="PTHR15332">
    <property type="entry name" value="PROPROTEIN CONVERTASE SUBTILISIN_KEXIN TYPE 5-LIKE"/>
    <property type="match status" value="1"/>
</dbReference>
<feature type="domain" description="EGF-like" evidence="6">
    <location>
        <begin position="20"/>
        <end position="50"/>
    </location>
</feature>
<keyword evidence="3" id="KW-1015">Disulfide bond</keyword>
<dbReference type="InterPro" id="IPR011936">
    <property type="entry name" value="Myxo_disulph_rpt"/>
</dbReference>
<name>A0A8S1KBI6_PARPR</name>
<feature type="domain" description="EGF-like" evidence="6">
    <location>
        <begin position="401"/>
        <end position="434"/>
    </location>
</feature>
<evidence type="ECO:0000256" key="2">
    <source>
        <dbReference type="ARBA" id="ARBA00022737"/>
    </source>
</evidence>
<dbReference type="SMART" id="SM00261">
    <property type="entry name" value="FU"/>
    <property type="match status" value="18"/>
</dbReference>
<feature type="domain" description="EGF-like" evidence="6">
    <location>
        <begin position="735"/>
        <end position="773"/>
    </location>
</feature>
<feature type="domain" description="EGF-like" evidence="6">
    <location>
        <begin position="235"/>
        <end position="279"/>
    </location>
</feature>
<feature type="transmembrane region" description="Helical" evidence="4">
    <location>
        <begin position="1557"/>
        <end position="1574"/>
    </location>
</feature>
<feature type="transmembrane region" description="Helical" evidence="4">
    <location>
        <begin position="1514"/>
        <end position="1537"/>
    </location>
</feature>
<feature type="domain" description="EGF-like" evidence="6">
    <location>
        <begin position="456"/>
        <end position="497"/>
    </location>
</feature>
<evidence type="ECO:0000256" key="1">
    <source>
        <dbReference type="ARBA" id="ARBA00022729"/>
    </source>
</evidence>
<feature type="transmembrane region" description="Helical" evidence="4">
    <location>
        <begin position="1411"/>
        <end position="1436"/>
    </location>
</feature>
<feature type="domain" description="EGF-like" evidence="6">
    <location>
        <begin position="186"/>
        <end position="218"/>
    </location>
</feature>
<feature type="domain" description="EGF-like" evidence="6">
    <location>
        <begin position="498"/>
        <end position="543"/>
    </location>
</feature>
<feature type="domain" description="EGF-like" evidence="6">
    <location>
        <begin position="544"/>
        <end position="590"/>
    </location>
</feature>
<feature type="domain" description="EGF-like" evidence="6">
    <location>
        <begin position="824"/>
        <end position="865"/>
    </location>
</feature>
<feature type="chain" id="PRO_5035916683" description="EGF-like domain-containing protein" evidence="5">
    <location>
        <begin position="18"/>
        <end position="1825"/>
    </location>
</feature>
<sequence>MITISIYCFLLIGIIKNEKPCLSPCQTCNGGSGTCKTCKTGFILNDNSCICQPGYYTIDQITCIECLKPCATCLPNGGGCSTCLDTSNQIAPSCSCKEGYIMNTSTHYCQNCPNNCKICSSTSVCTQCHNNYWNNGGICSQCLKPCINCSSNSNCITCIDTQHQTPPQCKCAEGYVMNTVSYICDLCQFPCNTCQTTVNHCLTCASTYTINSTDHKCSCLNNEFESNSNPKTCQSCTSPCQTCSTSATNCTSCVNGLNRKLENTQCICEDGYYENITCVPCQLPCINCLSELVCTSCKDPIHQSGPQCVCPTKYYMNTSFNCESCISPCINCISELQCISCEQNYYITGYNCIKCELPCYNCVDNATKCISCAFPNQIVSNDTCVCNDGYFMDPLLLSCQPCIHPCSKCQDYGNYCTDCAITFVMSTSIPNSCVCPNQTYEVLTSIPTICQSCTQPCDTCSGTTNHCLTCIDINQSVDTSHQCQCNPGYTMIAVNCIVCLSPCLQCLGNSSHCTQCKDPLHQISNGECICPSGYLNDNDYNCIPCQSPCSTCSVNDTHCDSCIDSNHEINDTFQCICKDTFYSDTLNTCQQCTQPCFLCDINGCLSCIDSNQIIDSFQRCVCKQGYYEVGVNCFQCVVPCQTCEINQDHCLSCVDVNQNLINNNCICNDGYFEINNICQQCQYPCTKCEFTNDHCLECLDINHDLINNKCICKFGFGSSGIDLLSCQPCEYPCLDCSTSISTCISCTDNNIYYLEDYKCLCKQGYFQVLNQCMSCSPQCSICEEQPEKCLSCSDPNHYLEQNNCICKLGYYSDNNMKCFQCQLPCVTCISNQDYCTSCIDQDNQFLNDGICQCKQGYYINNFKCELCTQFCKKCNSNDECIQCQDGYILQNALCTIPKCIDNYFMNDQGECIQCIQNCQICNDPTSCLSCFDQFYYDNQSCIPCSNKCQTCINDSNFCTSCKDLNQQLIDNQCICKEGYYENDQACEQCDNKCKICNNLLFCTLCNQLEHLVLSNNQCVCEDGYFEFNNNCQLCNKICQTCSQTSDNCLSCNQQLNRKKEKNTCICQNGYFENENQDCWPCNSDEGKIIKDCQYKNCSDNIWTFGEDCDDGNDLLRDGCSNCQIDQNYTCINTLLKTSLCFKCTDNCIECQMNEVINQLVCIKCNYGFYIQQNQCVKCAEQCLDCKTSASNCLSCRYQNNKLDKCQLCQSNSGYYPDQFNNKCYTKCGDSLKTSEEECDDGNLLPGDGCNQFCKIEKKFLCQNGICIIPEYPVPLLFSYGDTSLYNKIRKFKLEYNVLVNVTQDSMIEKSIKFYIKNQLTINPIDIPYQIQTQYSLNNDNNVNFSLIIEILFNRSTKNERLLIKYYNGSQIISHQGYQQITTEIETVIQEYIQIDQSEIAQVGTATSSNQILLYIMAVMAGGAILFGGLEIFYNLLDTIQMLSYLKYINTQYPYNLQQFFEFFGFAQLSFISKYLKLQQLIDPYIAYEKLKPIPEKIQQDDMNSLYIINGSSIVIVWLSLLGIYILSNIVPIILSRIRLKYYNEIPGKLNFELKCKFWFLALKIYILELCCMIVQEFFYSGIIRTFIATAYDYSFSMTLQLSALELDSQDNLVKLSSYLALFALGIYLFTIYLVTMKCGDPNILLERNQNKFKYMSLFEGIKNKMYSKYYNAISLIQKLSFILILIFGYQTPFYQTINLLILSILQIIYLFVFKPLDDYKEFIKQFTCEINKAIAILFILGLVFDQESKTLSDDLRSIIGWICIGNISFILVIQIIIDAIQQWMLLIKKYKKLRRYAQKFYNFFVPPPPNQVDHRIFTIGDFENT</sequence>